<dbReference type="GO" id="GO:0003723">
    <property type="term" value="F:RNA binding"/>
    <property type="evidence" value="ECO:0007669"/>
    <property type="project" value="UniProtKB-KW"/>
</dbReference>
<feature type="compositionally biased region" description="Basic residues" evidence="3">
    <location>
        <begin position="121"/>
        <end position="130"/>
    </location>
</feature>
<dbReference type="CDD" id="cd22533">
    <property type="entry name" value="KH-II_YlqC-like"/>
    <property type="match status" value="1"/>
</dbReference>
<evidence type="ECO:0000256" key="1">
    <source>
        <dbReference type="ARBA" id="ARBA00022490"/>
    </source>
</evidence>
<organism evidence="4 5">
    <name type="scientific">Dactylococcopsis salina (strain PCC 8305)</name>
    <name type="common">Myxobactron salinum</name>
    <dbReference type="NCBI Taxonomy" id="13035"/>
    <lineage>
        <taxon>Bacteria</taxon>
        <taxon>Bacillati</taxon>
        <taxon>Cyanobacteriota</taxon>
        <taxon>Cyanophyceae</taxon>
        <taxon>Nodosilineales</taxon>
        <taxon>Cymatolegaceae</taxon>
        <taxon>Dactylococcopsis</taxon>
    </lineage>
</organism>
<keyword evidence="5" id="KW-1185">Reference proteome</keyword>
<dbReference type="PANTHER" id="PTHR34654:SF1">
    <property type="entry name" value="RNA-BINDING PROTEIN KHPA"/>
    <property type="match status" value="1"/>
</dbReference>
<feature type="region of interest" description="Disordered" evidence="3">
    <location>
        <begin position="93"/>
        <end position="138"/>
    </location>
</feature>
<gene>
    <name evidence="4" type="ORF">Dacsa_3126</name>
</gene>
<name>K9YXK8_DACS8</name>
<dbReference type="PANTHER" id="PTHR34654">
    <property type="entry name" value="UPF0109 PROTEIN SCO5592"/>
    <property type="match status" value="1"/>
</dbReference>
<sequence>MSNYVNSSPPESNQPQYAELVRFLLTPLLDFPESLRIDCEATKSNQRIWIRVALASKDQGRAFGRGGRNLSAIRTVLTAAGLTKQQSVYLDVYGKPEKTEEGGNKPTSNVGQPKKTVGKEGKKKPQKRSKPTPTLASE</sequence>
<accession>K9YXK8</accession>
<dbReference type="STRING" id="13035.Dacsa_3126"/>
<dbReference type="EMBL" id="CP003944">
    <property type="protein sequence ID" value="AFZ51654.1"/>
    <property type="molecule type" value="Genomic_DNA"/>
</dbReference>
<evidence type="ECO:0000256" key="3">
    <source>
        <dbReference type="SAM" id="MobiDB-lite"/>
    </source>
</evidence>
<dbReference type="eggNOG" id="COG1837">
    <property type="taxonomic scope" value="Bacteria"/>
</dbReference>
<reference evidence="4" key="1">
    <citation type="submission" date="2012-04" db="EMBL/GenBank/DDBJ databases">
        <title>Finished genome of Dactylococcopsis salina PCC 8305.</title>
        <authorList>
            <consortium name="US DOE Joint Genome Institute"/>
            <person name="Gugger M."/>
            <person name="Coursin T."/>
            <person name="Rippka R."/>
            <person name="Tandeau De Marsac N."/>
            <person name="Huntemann M."/>
            <person name="Wei C.-L."/>
            <person name="Han J."/>
            <person name="Detter J.C."/>
            <person name="Han C."/>
            <person name="Tapia R."/>
            <person name="Daligault H."/>
            <person name="Chen A."/>
            <person name="Krypides N."/>
            <person name="Mavromatis K."/>
            <person name="Markowitz V."/>
            <person name="Szeto E."/>
            <person name="Ivanova N."/>
            <person name="Ovchinnikova G."/>
            <person name="Pagani I."/>
            <person name="Pati A."/>
            <person name="Goodwin L."/>
            <person name="Peters L."/>
            <person name="Pitluck S."/>
            <person name="Woyke T."/>
            <person name="Kerfeld C."/>
        </authorList>
    </citation>
    <scope>NUCLEOTIDE SEQUENCE [LARGE SCALE GENOMIC DNA]</scope>
    <source>
        <strain evidence="4">PCC 8305</strain>
    </source>
</reference>
<dbReference type="Proteomes" id="UP000010482">
    <property type="component" value="Chromosome"/>
</dbReference>
<dbReference type="Pfam" id="PF13083">
    <property type="entry name" value="KH_KhpA-B"/>
    <property type="match status" value="1"/>
</dbReference>
<evidence type="ECO:0000313" key="4">
    <source>
        <dbReference type="EMBL" id="AFZ51654.1"/>
    </source>
</evidence>
<feature type="compositionally biased region" description="Basic and acidic residues" evidence="3">
    <location>
        <begin position="94"/>
        <end position="103"/>
    </location>
</feature>
<dbReference type="InterPro" id="IPR020627">
    <property type="entry name" value="KhpA"/>
</dbReference>
<dbReference type="RefSeq" id="WP_015230632.1">
    <property type="nucleotide sequence ID" value="NC_019780.1"/>
</dbReference>
<evidence type="ECO:0000313" key="5">
    <source>
        <dbReference type="Proteomes" id="UP000010482"/>
    </source>
</evidence>
<protein>
    <submittedName>
        <fullName evidence="4">RNA-binding protein (Contains KH domain)</fullName>
    </submittedName>
</protein>
<evidence type="ECO:0000256" key="2">
    <source>
        <dbReference type="ARBA" id="ARBA00022884"/>
    </source>
</evidence>
<dbReference type="KEGG" id="dsl:Dacsa_3126"/>
<keyword evidence="1" id="KW-0963">Cytoplasm</keyword>
<keyword evidence="2" id="KW-0694">RNA-binding</keyword>
<dbReference type="HOGENOM" id="CLU_132074_2_0_3"/>
<dbReference type="AlphaFoldDB" id="K9YXK8"/>
<dbReference type="OrthoDB" id="511849at2"/>
<proteinExistence type="predicted"/>